<dbReference type="Pfam" id="PF06220">
    <property type="entry name" value="zf-U1"/>
    <property type="match status" value="1"/>
</dbReference>
<feature type="compositionally biased region" description="Basic and acidic residues" evidence="7">
    <location>
        <begin position="328"/>
        <end position="345"/>
    </location>
</feature>
<comment type="caution">
    <text evidence="9">The sequence shown here is derived from an EMBL/GenBank/DDBJ whole genome shotgun (WGS) entry which is preliminary data.</text>
</comment>
<feature type="region of interest" description="Disordered" evidence="7">
    <location>
        <begin position="243"/>
        <end position="375"/>
    </location>
</feature>
<evidence type="ECO:0000256" key="7">
    <source>
        <dbReference type="SAM" id="MobiDB-lite"/>
    </source>
</evidence>
<proteinExistence type="predicted"/>
<dbReference type="EMBL" id="JADCUA010000006">
    <property type="protein sequence ID" value="KAH9839309.1"/>
    <property type="molecule type" value="Genomic_DNA"/>
</dbReference>
<dbReference type="InterPro" id="IPR003604">
    <property type="entry name" value="Matrin/U1-like-C_Znf_C2H2"/>
</dbReference>
<gene>
    <name evidence="9" type="ORF">C8Q71DRAFT_806454</name>
</gene>
<evidence type="ECO:0000256" key="2">
    <source>
        <dbReference type="ARBA" id="ARBA00022723"/>
    </source>
</evidence>
<keyword evidence="3" id="KW-0863">Zinc-finger</keyword>
<accession>A0ABQ8KLW1</accession>
<evidence type="ECO:0000313" key="10">
    <source>
        <dbReference type="Proteomes" id="UP000814176"/>
    </source>
</evidence>
<dbReference type="Gene3D" id="3.30.160.60">
    <property type="entry name" value="Classic Zinc Finger"/>
    <property type="match status" value="1"/>
</dbReference>
<dbReference type="RefSeq" id="XP_047781064.1">
    <property type="nucleotide sequence ID" value="XM_047925996.1"/>
</dbReference>
<dbReference type="SUPFAM" id="SSF57667">
    <property type="entry name" value="beta-beta-alpha zinc fingers"/>
    <property type="match status" value="1"/>
</dbReference>
<evidence type="ECO:0000256" key="5">
    <source>
        <dbReference type="ARBA" id="ARBA00023242"/>
    </source>
</evidence>
<evidence type="ECO:0000256" key="3">
    <source>
        <dbReference type="ARBA" id="ARBA00022771"/>
    </source>
</evidence>
<keyword evidence="2" id="KW-0479">Metal-binding</keyword>
<dbReference type="InterPro" id="IPR036236">
    <property type="entry name" value="Znf_C2H2_sf"/>
</dbReference>
<dbReference type="InterPro" id="IPR000690">
    <property type="entry name" value="Matrin/U1-C_Znf_C2H2"/>
</dbReference>
<keyword evidence="5" id="KW-0539">Nucleus</keyword>
<feature type="compositionally biased region" description="Low complexity" evidence="7">
    <location>
        <begin position="83"/>
        <end position="108"/>
    </location>
</feature>
<feature type="compositionally biased region" description="Basic and acidic residues" evidence="7">
    <location>
        <begin position="129"/>
        <end position="140"/>
    </location>
</feature>
<evidence type="ECO:0000256" key="1">
    <source>
        <dbReference type="ARBA" id="ARBA00004123"/>
    </source>
</evidence>
<dbReference type="PROSITE" id="PS50171">
    <property type="entry name" value="ZF_MATRIN"/>
    <property type="match status" value="1"/>
</dbReference>
<evidence type="ECO:0000256" key="6">
    <source>
        <dbReference type="SAM" id="Coils"/>
    </source>
</evidence>
<dbReference type="Proteomes" id="UP000814176">
    <property type="component" value="Unassembled WGS sequence"/>
</dbReference>
<feature type="compositionally biased region" description="Polar residues" evidence="7">
    <location>
        <begin position="109"/>
        <end position="120"/>
    </location>
</feature>
<dbReference type="InterPro" id="IPR013085">
    <property type="entry name" value="U1-CZ_Znf_C2H2"/>
</dbReference>
<feature type="coiled-coil region" evidence="6">
    <location>
        <begin position="48"/>
        <end position="78"/>
    </location>
</feature>
<evidence type="ECO:0000259" key="8">
    <source>
        <dbReference type="PROSITE" id="PS50171"/>
    </source>
</evidence>
<feature type="region of interest" description="Disordered" evidence="7">
    <location>
        <begin position="83"/>
        <end position="143"/>
    </location>
</feature>
<protein>
    <recommendedName>
        <fullName evidence="8">Matrin-type domain-containing protein</fullName>
    </recommendedName>
</protein>
<keyword evidence="6" id="KW-0175">Coiled coil</keyword>
<sequence length="375" mass="40079">MSEYWVSHKKYFCKYCNIYIADDVPSRRQHETGLRHKGNVERFVRGLYKEGERRKHDLEEEKRDMARVEQAAQAAYARDVGAGLVKPGSSSTSAAARPAPEATKPAPKQSNPYANYTTAESLGYTDPDEERRTAEAERRRTQGVAGDWEVIAVVEPSAPAVQEGEAEHAEAPAVPEPGPSAGVKREAGAFPEDEDTRRFKLRRRTVGVGLGEIYDPGVIPIKIKKKEELAADALPDAAVNRQEPVAAASAAAGGATAAAATEKPTWSARGWVRPGESKANEPGASQVKPAVSSTESTVSREQVAEEQTEAPAEPTRPAPGDEPPTTDDVVKVEVKVEDAPVKVDADATAAPPAGGSMFRKRKLPAGGAGGRGKRT</sequence>
<keyword evidence="4" id="KW-0862">Zinc</keyword>
<feature type="compositionally biased region" description="Low complexity" evidence="7">
    <location>
        <begin position="246"/>
        <end position="261"/>
    </location>
</feature>
<organism evidence="9 10">
    <name type="scientific">Rhodofomes roseus</name>
    <dbReference type="NCBI Taxonomy" id="34475"/>
    <lineage>
        <taxon>Eukaryota</taxon>
        <taxon>Fungi</taxon>
        <taxon>Dikarya</taxon>
        <taxon>Basidiomycota</taxon>
        <taxon>Agaricomycotina</taxon>
        <taxon>Agaricomycetes</taxon>
        <taxon>Polyporales</taxon>
        <taxon>Rhodofomes</taxon>
    </lineage>
</organism>
<evidence type="ECO:0000313" key="9">
    <source>
        <dbReference type="EMBL" id="KAH9839309.1"/>
    </source>
</evidence>
<dbReference type="SMART" id="SM00451">
    <property type="entry name" value="ZnF_U1"/>
    <property type="match status" value="1"/>
</dbReference>
<keyword evidence="10" id="KW-1185">Reference proteome</keyword>
<dbReference type="PANTHER" id="PTHR13173:SF10">
    <property type="entry name" value="WW DOMAIN-BINDING PROTEIN 4"/>
    <property type="match status" value="1"/>
</dbReference>
<feature type="domain" description="Matrin-type" evidence="8">
    <location>
        <begin position="11"/>
        <end position="42"/>
    </location>
</feature>
<evidence type="ECO:0000256" key="4">
    <source>
        <dbReference type="ARBA" id="ARBA00022833"/>
    </source>
</evidence>
<feature type="region of interest" description="Disordered" evidence="7">
    <location>
        <begin position="160"/>
        <end position="198"/>
    </location>
</feature>
<feature type="compositionally biased region" description="Polar residues" evidence="7">
    <location>
        <begin position="291"/>
        <end position="300"/>
    </location>
</feature>
<dbReference type="GeneID" id="72006728"/>
<reference evidence="9 10" key="1">
    <citation type="journal article" date="2021" name="Environ. Microbiol.">
        <title>Gene family expansions and transcriptome signatures uncover fungal adaptations to wood decay.</title>
        <authorList>
            <person name="Hage H."/>
            <person name="Miyauchi S."/>
            <person name="Viragh M."/>
            <person name="Drula E."/>
            <person name="Min B."/>
            <person name="Chaduli D."/>
            <person name="Navarro D."/>
            <person name="Favel A."/>
            <person name="Norest M."/>
            <person name="Lesage-Meessen L."/>
            <person name="Balint B."/>
            <person name="Merenyi Z."/>
            <person name="de Eugenio L."/>
            <person name="Morin E."/>
            <person name="Martinez A.T."/>
            <person name="Baldrian P."/>
            <person name="Stursova M."/>
            <person name="Martinez M.J."/>
            <person name="Novotny C."/>
            <person name="Magnuson J.K."/>
            <person name="Spatafora J.W."/>
            <person name="Maurice S."/>
            <person name="Pangilinan J."/>
            <person name="Andreopoulos W."/>
            <person name="LaButti K."/>
            <person name="Hundley H."/>
            <person name="Na H."/>
            <person name="Kuo A."/>
            <person name="Barry K."/>
            <person name="Lipzen A."/>
            <person name="Henrissat B."/>
            <person name="Riley R."/>
            <person name="Ahrendt S."/>
            <person name="Nagy L.G."/>
            <person name="Grigoriev I.V."/>
            <person name="Martin F."/>
            <person name="Rosso M.N."/>
        </authorList>
    </citation>
    <scope>NUCLEOTIDE SEQUENCE [LARGE SCALE GENOMIC DNA]</scope>
    <source>
        <strain evidence="9 10">CIRM-BRFM 1785</strain>
    </source>
</reference>
<comment type="subcellular location">
    <subcellularLocation>
        <location evidence="1">Nucleus</location>
    </subcellularLocation>
</comment>
<name>A0ABQ8KLW1_9APHY</name>
<feature type="compositionally biased region" description="Gly residues" evidence="7">
    <location>
        <begin position="366"/>
        <end position="375"/>
    </location>
</feature>
<dbReference type="PANTHER" id="PTHR13173">
    <property type="entry name" value="WW DOMAIN BINDING PROTEIN 4"/>
    <property type="match status" value="1"/>
</dbReference>
<dbReference type="InterPro" id="IPR040023">
    <property type="entry name" value="WBP4"/>
</dbReference>